<evidence type="ECO:0000256" key="6">
    <source>
        <dbReference type="ARBA" id="ARBA00023136"/>
    </source>
</evidence>
<dbReference type="InterPro" id="IPR011691">
    <property type="entry name" value="Vesicle_transpt_SFT2"/>
</dbReference>
<reference evidence="9" key="1">
    <citation type="submission" date="2021-01" db="EMBL/GenBank/DDBJ databases">
        <authorList>
            <person name="Corre E."/>
            <person name="Pelletier E."/>
            <person name="Niang G."/>
            <person name="Scheremetjew M."/>
            <person name="Finn R."/>
            <person name="Kale V."/>
            <person name="Holt S."/>
            <person name="Cochrane G."/>
            <person name="Meng A."/>
            <person name="Brown T."/>
            <person name="Cohen L."/>
        </authorList>
    </citation>
    <scope>NUCLEOTIDE SEQUENCE</scope>
    <source>
        <strain evidence="9">CCMP645</strain>
    </source>
</reference>
<protein>
    <recommendedName>
        <fullName evidence="8">Vesicle transport protein</fullName>
    </recommendedName>
</protein>
<evidence type="ECO:0000313" key="9">
    <source>
        <dbReference type="EMBL" id="CAE0752231.1"/>
    </source>
</evidence>
<evidence type="ECO:0000256" key="1">
    <source>
        <dbReference type="ARBA" id="ARBA00004141"/>
    </source>
</evidence>
<sequence>MKSLRDDPASASGSWPSLLGVGSACGAMVSSARVMASGGSMKKEDDAATGRRFFWTPQYRASDARNVSGADERRPLLTDLEAGAIGALRARFGGTASAVPESFWKRLVTCQLCACPALTYTQRIMGFMFCFAAGVILTATSLMSITSLLLGNPIPFAIKYTLGNMLAMGAASFLVGPTAQCKSMFSRERLSSSVLYIASLFATLACIFYVHVQLLTLISIGVQFCAMIWYVSSYFPFGQSLLRRSVGMFL</sequence>
<keyword evidence="2 8" id="KW-0813">Transport</keyword>
<dbReference type="GO" id="GO:0016192">
    <property type="term" value="P:vesicle-mediated transport"/>
    <property type="evidence" value="ECO:0007669"/>
    <property type="project" value="InterPro"/>
</dbReference>
<dbReference type="GO" id="GO:0016020">
    <property type="term" value="C:membrane"/>
    <property type="evidence" value="ECO:0007669"/>
    <property type="project" value="UniProtKB-SubCell"/>
</dbReference>
<comment type="subcellular location">
    <subcellularLocation>
        <location evidence="1 8">Membrane</location>
        <topology evidence="1 8">Multi-pass membrane protein</topology>
    </subcellularLocation>
</comment>
<dbReference type="GO" id="GO:0012505">
    <property type="term" value="C:endomembrane system"/>
    <property type="evidence" value="ECO:0007669"/>
    <property type="project" value="UniProtKB-ARBA"/>
</dbReference>
<comment type="similarity">
    <text evidence="7 8">Belongs to the SFT2 family.</text>
</comment>
<feature type="transmembrane region" description="Helical" evidence="8">
    <location>
        <begin position="162"/>
        <end position="181"/>
    </location>
</feature>
<keyword evidence="3 8" id="KW-0812">Transmembrane</keyword>
<evidence type="ECO:0000256" key="5">
    <source>
        <dbReference type="ARBA" id="ARBA00022989"/>
    </source>
</evidence>
<organism evidence="9">
    <name type="scientific">Chrysotila carterae</name>
    <name type="common">Marine alga</name>
    <name type="synonym">Syracosphaera carterae</name>
    <dbReference type="NCBI Taxonomy" id="13221"/>
    <lineage>
        <taxon>Eukaryota</taxon>
        <taxon>Haptista</taxon>
        <taxon>Haptophyta</taxon>
        <taxon>Prymnesiophyceae</taxon>
        <taxon>Isochrysidales</taxon>
        <taxon>Isochrysidaceae</taxon>
        <taxon>Chrysotila</taxon>
    </lineage>
</organism>
<feature type="transmembrane region" description="Helical" evidence="8">
    <location>
        <begin position="193"/>
        <end position="211"/>
    </location>
</feature>
<dbReference type="AlphaFoldDB" id="A0A7S4B314"/>
<evidence type="ECO:0000256" key="7">
    <source>
        <dbReference type="ARBA" id="ARBA00025800"/>
    </source>
</evidence>
<dbReference type="PANTHER" id="PTHR23137">
    <property type="entry name" value="VESICLE TRANSPORT PROTEIN-RELATED"/>
    <property type="match status" value="1"/>
</dbReference>
<evidence type="ECO:0000256" key="3">
    <source>
        <dbReference type="ARBA" id="ARBA00022692"/>
    </source>
</evidence>
<comment type="caution">
    <text evidence="8">Lacks conserved residue(s) required for the propagation of feature annotation.</text>
</comment>
<dbReference type="Pfam" id="PF04178">
    <property type="entry name" value="Got1"/>
    <property type="match status" value="1"/>
</dbReference>
<keyword evidence="6 8" id="KW-0472">Membrane</keyword>
<dbReference type="PROSITE" id="PS51257">
    <property type="entry name" value="PROKAR_LIPOPROTEIN"/>
    <property type="match status" value="1"/>
</dbReference>
<feature type="transmembrane region" description="Helical" evidence="8">
    <location>
        <begin position="127"/>
        <end position="150"/>
    </location>
</feature>
<dbReference type="GO" id="GO:0015031">
    <property type="term" value="P:protein transport"/>
    <property type="evidence" value="ECO:0007669"/>
    <property type="project" value="UniProtKB-KW"/>
</dbReference>
<feature type="transmembrane region" description="Helical" evidence="8">
    <location>
        <begin position="217"/>
        <end position="237"/>
    </location>
</feature>
<accession>A0A7S4B314</accession>
<keyword evidence="5 8" id="KW-1133">Transmembrane helix</keyword>
<gene>
    <name evidence="9" type="ORF">PCAR00345_LOCUS4816</name>
</gene>
<dbReference type="GO" id="GO:0005737">
    <property type="term" value="C:cytoplasm"/>
    <property type="evidence" value="ECO:0007669"/>
    <property type="project" value="UniProtKB-ARBA"/>
</dbReference>
<comment type="function">
    <text evidence="8">May be involved in fusion of retrograde transport vesicles derived from an endocytic compartment with the Golgi complex.</text>
</comment>
<evidence type="ECO:0000256" key="2">
    <source>
        <dbReference type="ARBA" id="ARBA00022448"/>
    </source>
</evidence>
<dbReference type="PANTHER" id="PTHR23137:SF6">
    <property type="entry name" value="VESICLE TRANSPORT PROTEIN"/>
    <property type="match status" value="1"/>
</dbReference>
<dbReference type="InterPro" id="IPR007305">
    <property type="entry name" value="Vesicle_transpt_Got1/SFT2"/>
</dbReference>
<evidence type="ECO:0000256" key="8">
    <source>
        <dbReference type="RuleBase" id="RU363111"/>
    </source>
</evidence>
<keyword evidence="4 8" id="KW-0653">Protein transport</keyword>
<name>A0A7S4B314_CHRCT</name>
<feature type="transmembrane region" description="Helical" evidence="8">
    <location>
        <begin position="15"/>
        <end position="36"/>
    </location>
</feature>
<dbReference type="EMBL" id="HBIZ01008310">
    <property type="protein sequence ID" value="CAE0752231.1"/>
    <property type="molecule type" value="Transcribed_RNA"/>
</dbReference>
<proteinExistence type="inferred from homology"/>
<evidence type="ECO:0000256" key="4">
    <source>
        <dbReference type="ARBA" id="ARBA00022927"/>
    </source>
</evidence>